<keyword evidence="2" id="KW-0732">Signal</keyword>
<name>A0A914EE51_9BILA</name>
<proteinExistence type="predicted"/>
<feature type="signal peptide" evidence="2">
    <location>
        <begin position="1"/>
        <end position="18"/>
    </location>
</feature>
<keyword evidence="1" id="KW-0812">Transmembrane</keyword>
<dbReference type="WBParaSite" id="ACRNAN_scaffold7199.g12911.t1">
    <property type="protein sequence ID" value="ACRNAN_scaffold7199.g12911.t1"/>
    <property type="gene ID" value="ACRNAN_scaffold7199.g12911"/>
</dbReference>
<evidence type="ECO:0000256" key="2">
    <source>
        <dbReference type="SAM" id="SignalP"/>
    </source>
</evidence>
<keyword evidence="1" id="KW-1133">Transmembrane helix</keyword>
<feature type="chain" id="PRO_5037171935" evidence="2">
    <location>
        <begin position="19"/>
        <end position="134"/>
    </location>
</feature>
<keyword evidence="3" id="KW-1185">Reference proteome</keyword>
<organism evidence="3 4">
    <name type="scientific">Acrobeloides nanus</name>
    <dbReference type="NCBI Taxonomy" id="290746"/>
    <lineage>
        <taxon>Eukaryota</taxon>
        <taxon>Metazoa</taxon>
        <taxon>Ecdysozoa</taxon>
        <taxon>Nematoda</taxon>
        <taxon>Chromadorea</taxon>
        <taxon>Rhabditida</taxon>
        <taxon>Tylenchina</taxon>
        <taxon>Cephalobomorpha</taxon>
        <taxon>Cephaloboidea</taxon>
        <taxon>Cephalobidae</taxon>
        <taxon>Acrobeloides</taxon>
    </lineage>
</organism>
<reference evidence="4" key="1">
    <citation type="submission" date="2022-11" db="UniProtKB">
        <authorList>
            <consortium name="WormBaseParasite"/>
        </authorList>
    </citation>
    <scope>IDENTIFICATION</scope>
</reference>
<accession>A0A914EE51</accession>
<evidence type="ECO:0000256" key="1">
    <source>
        <dbReference type="SAM" id="Phobius"/>
    </source>
</evidence>
<feature type="transmembrane region" description="Helical" evidence="1">
    <location>
        <begin position="72"/>
        <end position="100"/>
    </location>
</feature>
<evidence type="ECO:0000313" key="4">
    <source>
        <dbReference type="WBParaSite" id="ACRNAN_scaffold7199.g12911.t1"/>
    </source>
</evidence>
<evidence type="ECO:0000313" key="3">
    <source>
        <dbReference type="Proteomes" id="UP000887540"/>
    </source>
</evidence>
<keyword evidence="1" id="KW-0472">Membrane</keyword>
<dbReference type="AlphaFoldDB" id="A0A914EE51"/>
<sequence>MKFLFLISLFSVIILGNSLIWVRTYNDTYCDGIDCGIDSYCYRPEIYSKPQWCVHEQINLSGDLSQYVPYHFVTYAFFAASGILTLMTLVLIVMAGLYIFDIYHKHHHRFDMIEAARRGQLRNEIFVEGHRRFE</sequence>
<dbReference type="Proteomes" id="UP000887540">
    <property type="component" value="Unplaced"/>
</dbReference>
<protein>
    <submittedName>
        <fullName evidence="4">Uncharacterized protein</fullName>
    </submittedName>
</protein>